<dbReference type="EMBL" id="JASDAP010000023">
    <property type="protein sequence ID" value="KAK1882236.1"/>
    <property type="molecule type" value="Genomic_DNA"/>
</dbReference>
<feature type="non-terminal residue" evidence="2">
    <location>
        <position position="84"/>
    </location>
</feature>
<feature type="region of interest" description="Disordered" evidence="1">
    <location>
        <begin position="32"/>
        <end position="65"/>
    </location>
</feature>
<reference evidence="2" key="1">
    <citation type="submission" date="2023-04" db="EMBL/GenBank/DDBJ databases">
        <title>Chromosome-level genome of Chaenocephalus aceratus.</title>
        <authorList>
            <person name="Park H."/>
        </authorList>
    </citation>
    <scope>NUCLEOTIDE SEQUENCE</scope>
    <source>
        <strain evidence="2">DE</strain>
        <tissue evidence="2">Muscle</tissue>
    </source>
</reference>
<dbReference type="AlphaFoldDB" id="A0AAD9BEI1"/>
<evidence type="ECO:0000256" key="1">
    <source>
        <dbReference type="SAM" id="MobiDB-lite"/>
    </source>
</evidence>
<protein>
    <submittedName>
        <fullName evidence="2">Target of rapamycin complex 2 subunit MAPKAP1</fullName>
    </submittedName>
</protein>
<feature type="non-terminal residue" evidence="2">
    <location>
        <position position="1"/>
    </location>
</feature>
<evidence type="ECO:0000313" key="2">
    <source>
        <dbReference type="EMBL" id="KAK1882236.1"/>
    </source>
</evidence>
<name>A0AAD9BEI1_DISEL</name>
<evidence type="ECO:0000313" key="3">
    <source>
        <dbReference type="Proteomes" id="UP001228049"/>
    </source>
</evidence>
<sequence>QEVLADCAPLSHVFSDPVGLCQREIVTQNLVHSTTHPPSPLALPSTRPPASHTNPHRGQGAEEHQQWKLRLVDSGSDAPVFHSS</sequence>
<organism evidence="2 3">
    <name type="scientific">Dissostichus eleginoides</name>
    <name type="common">Patagonian toothfish</name>
    <name type="synonym">Dissostichus amissus</name>
    <dbReference type="NCBI Taxonomy" id="100907"/>
    <lineage>
        <taxon>Eukaryota</taxon>
        <taxon>Metazoa</taxon>
        <taxon>Chordata</taxon>
        <taxon>Craniata</taxon>
        <taxon>Vertebrata</taxon>
        <taxon>Euteleostomi</taxon>
        <taxon>Actinopterygii</taxon>
        <taxon>Neopterygii</taxon>
        <taxon>Teleostei</taxon>
        <taxon>Neoteleostei</taxon>
        <taxon>Acanthomorphata</taxon>
        <taxon>Eupercaria</taxon>
        <taxon>Perciformes</taxon>
        <taxon>Notothenioidei</taxon>
        <taxon>Nototheniidae</taxon>
        <taxon>Dissostichus</taxon>
    </lineage>
</organism>
<keyword evidence="3" id="KW-1185">Reference proteome</keyword>
<proteinExistence type="predicted"/>
<dbReference type="Proteomes" id="UP001228049">
    <property type="component" value="Unassembled WGS sequence"/>
</dbReference>
<comment type="caution">
    <text evidence="2">The sequence shown here is derived from an EMBL/GenBank/DDBJ whole genome shotgun (WGS) entry which is preliminary data.</text>
</comment>
<accession>A0AAD9BEI1</accession>
<gene>
    <name evidence="2" type="ORF">KUDE01_023022</name>
</gene>